<proteinExistence type="predicted"/>
<dbReference type="AlphaFoldDB" id="M0CCG0"/>
<dbReference type="Proteomes" id="UP000011615">
    <property type="component" value="Unassembled WGS sequence"/>
</dbReference>
<protein>
    <submittedName>
        <fullName evidence="1">Bacterio-opsin activator HTH domain-containing protein</fullName>
    </submittedName>
</protein>
<comment type="caution">
    <text evidence="1">The sequence shown here is derived from an EMBL/GenBank/DDBJ whole genome shotgun (WGS) entry which is preliminary data.</text>
</comment>
<name>M0CCG0_9EURY</name>
<organism evidence="1 2">
    <name type="scientific">Natrinema limicola JCM 13563</name>
    <dbReference type="NCBI Taxonomy" id="1230457"/>
    <lineage>
        <taxon>Archaea</taxon>
        <taxon>Methanobacteriati</taxon>
        <taxon>Methanobacteriota</taxon>
        <taxon>Stenosarchaea group</taxon>
        <taxon>Halobacteria</taxon>
        <taxon>Halobacteriales</taxon>
        <taxon>Natrialbaceae</taxon>
        <taxon>Natrinema</taxon>
    </lineage>
</organism>
<accession>M0CCG0</accession>
<dbReference type="PATRIC" id="fig|1230457.4.peg.2269"/>
<sequence length="59" mass="6199">MSTIAELAVPAAEVALRDTLEAVPDVDVAVERVVAADPGHVMTSGLPSIHRRLQPSTTH</sequence>
<evidence type="ECO:0000313" key="1">
    <source>
        <dbReference type="EMBL" id="ELZ20022.1"/>
    </source>
</evidence>
<dbReference type="STRING" id="1230457.C476_11263"/>
<gene>
    <name evidence="1" type="ORF">C476_11263</name>
</gene>
<dbReference type="EMBL" id="AOIT01000039">
    <property type="protein sequence ID" value="ELZ20022.1"/>
    <property type="molecule type" value="Genomic_DNA"/>
</dbReference>
<dbReference type="RefSeq" id="WP_008012902.1">
    <property type="nucleotide sequence ID" value="NZ_AOIT01000039.1"/>
</dbReference>
<reference evidence="1 2" key="1">
    <citation type="journal article" date="2014" name="PLoS Genet.">
        <title>Phylogenetically driven sequencing of extremely halophilic archaea reveals strategies for static and dynamic osmo-response.</title>
        <authorList>
            <person name="Becker E.A."/>
            <person name="Seitzer P.M."/>
            <person name="Tritt A."/>
            <person name="Larsen D."/>
            <person name="Krusor M."/>
            <person name="Yao A.I."/>
            <person name="Wu D."/>
            <person name="Madern D."/>
            <person name="Eisen J.A."/>
            <person name="Darling A.E."/>
            <person name="Facciotti M.T."/>
        </authorList>
    </citation>
    <scope>NUCLEOTIDE SEQUENCE [LARGE SCALE GENOMIC DNA]</scope>
    <source>
        <strain evidence="1 2">JCM 13563</strain>
    </source>
</reference>
<dbReference type="eggNOG" id="arCOG02280">
    <property type="taxonomic scope" value="Archaea"/>
</dbReference>
<keyword evidence="2" id="KW-1185">Reference proteome</keyword>
<evidence type="ECO:0000313" key="2">
    <source>
        <dbReference type="Proteomes" id="UP000011615"/>
    </source>
</evidence>